<evidence type="ECO:0000313" key="3">
    <source>
        <dbReference type="Proteomes" id="UP001610446"/>
    </source>
</evidence>
<name>A0ABR4KKZ7_9EURO</name>
<reference evidence="2 3" key="1">
    <citation type="submission" date="2024-07" db="EMBL/GenBank/DDBJ databases">
        <title>Section-level genome sequencing and comparative genomics of Aspergillus sections Usti and Cavernicolus.</title>
        <authorList>
            <consortium name="Lawrence Berkeley National Laboratory"/>
            <person name="Nybo J.L."/>
            <person name="Vesth T.C."/>
            <person name="Theobald S."/>
            <person name="Frisvad J.C."/>
            <person name="Larsen T.O."/>
            <person name="Kjaerboelling I."/>
            <person name="Rothschild-Mancinelli K."/>
            <person name="Lyhne E.K."/>
            <person name="Kogle M.E."/>
            <person name="Barry K."/>
            <person name="Clum A."/>
            <person name="Na H."/>
            <person name="Ledsgaard L."/>
            <person name="Lin J."/>
            <person name="Lipzen A."/>
            <person name="Kuo A."/>
            <person name="Riley R."/>
            <person name="Mondo S."/>
            <person name="Labutti K."/>
            <person name="Haridas S."/>
            <person name="Pangalinan J."/>
            <person name="Salamov A.A."/>
            <person name="Simmons B.A."/>
            <person name="Magnuson J.K."/>
            <person name="Chen J."/>
            <person name="Drula E."/>
            <person name="Henrissat B."/>
            <person name="Wiebenga A."/>
            <person name="Lubbers R.J."/>
            <person name="Gomes A.C."/>
            <person name="Makela M.R."/>
            <person name="Stajich J."/>
            <person name="Grigoriev I.V."/>
            <person name="Mortensen U.H."/>
            <person name="De Vries R.P."/>
            <person name="Baker S.E."/>
            <person name="Andersen M.R."/>
        </authorList>
    </citation>
    <scope>NUCLEOTIDE SEQUENCE [LARGE SCALE GENOMIC DNA]</scope>
    <source>
        <strain evidence="2 3">CBS 123904</strain>
    </source>
</reference>
<comment type="caution">
    <text evidence="2">The sequence shown here is derived from an EMBL/GenBank/DDBJ whole genome shotgun (WGS) entry which is preliminary data.</text>
</comment>
<keyword evidence="3" id="KW-1185">Reference proteome</keyword>
<dbReference type="Proteomes" id="UP001610446">
    <property type="component" value="Unassembled WGS sequence"/>
</dbReference>
<dbReference type="EMBL" id="JBFXLU010000022">
    <property type="protein sequence ID" value="KAL2852933.1"/>
    <property type="molecule type" value="Genomic_DNA"/>
</dbReference>
<evidence type="ECO:0000256" key="1">
    <source>
        <dbReference type="SAM" id="MobiDB-lite"/>
    </source>
</evidence>
<gene>
    <name evidence="2" type="ORF">BJY01DRAFT_244336</name>
</gene>
<feature type="region of interest" description="Disordered" evidence="1">
    <location>
        <begin position="235"/>
        <end position="254"/>
    </location>
</feature>
<evidence type="ECO:0000313" key="2">
    <source>
        <dbReference type="EMBL" id="KAL2852933.1"/>
    </source>
</evidence>
<proteinExistence type="predicted"/>
<sequence>MDSPILPSLSSLITRFLSTPSFPLLHSRINSNLKQPERAIKLKGRITDSYLLLKTSLVNHDAYSQGSLGSCKVFLKENEAHNISQAQDSPHAKDAKNLTFYHPEQVGWTWENMPDILYQLNPEGRSNRNEEPPYLPYLIHGRRVRDFPVLPDNISSTVEEFRVEAWMRLDRRIRLKDITDRIHPDFRLRENALQQRGVRFRQAFGLLAWDSGNKRSRELESKLWCRMKMLGLDPQSNSTRGITPGLIDPSAGEVGGRVPVPAGWGPNKSPRCKKAQYIEAELLKKLTPEIDSSEPESPDPEPAQPEPEVVRESTPDPDPSGFEAYMKNIDDPFSEELVEETEIPDPMEYDLGGKTPTSEETHKPVVQVNYSYQYTSYDEYKTHFNGALPVIHGIMADETLPTTVSMADLDLTMGITFPQPEMKLPPLPTLHDLDGQAPIWSSSSALSSHGFCSSSCFEDTSSQPEDLLKPLGPFFPASREPQTPFTEFFDFINPSQVDMTEDLAVNKNDIGILLDEHNFAERQLIEMSRFQPFDSS</sequence>
<feature type="region of interest" description="Disordered" evidence="1">
    <location>
        <begin position="289"/>
        <end position="323"/>
    </location>
</feature>
<organism evidence="2 3">
    <name type="scientific">Aspergillus pseudoustus</name>
    <dbReference type="NCBI Taxonomy" id="1810923"/>
    <lineage>
        <taxon>Eukaryota</taxon>
        <taxon>Fungi</taxon>
        <taxon>Dikarya</taxon>
        <taxon>Ascomycota</taxon>
        <taxon>Pezizomycotina</taxon>
        <taxon>Eurotiomycetes</taxon>
        <taxon>Eurotiomycetidae</taxon>
        <taxon>Eurotiales</taxon>
        <taxon>Aspergillaceae</taxon>
        <taxon>Aspergillus</taxon>
        <taxon>Aspergillus subgen. Nidulantes</taxon>
    </lineage>
</organism>
<protein>
    <submittedName>
        <fullName evidence="2">Uncharacterized protein</fullName>
    </submittedName>
</protein>
<accession>A0ABR4KKZ7</accession>